<feature type="signal peptide" evidence="2">
    <location>
        <begin position="1"/>
        <end position="21"/>
    </location>
</feature>
<evidence type="ECO:0000313" key="4">
    <source>
        <dbReference type="Proteomes" id="UP000598271"/>
    </source>
</evidence>
<sequence>MRTKIYLLLLLGMVCTPDTNAQGVFPGKENLNGKDYFGLNLNSGIPSRYLENYWDEFLNTYGKTHSRRGVISVDRANVPSISHEPVEMLSQVSSVRNISHVFLAVKVGNHFISNFTDSTYTATENFLKEFSSYAVARDEVRMAEEYYAEADKNHKNLERDNERIVKEIERTQKKLEELLRDQETNKADLAGSIIDLENKQKDLEAAKGRIPKM</sequence>
<evidence type="ECO:0000256" key="1">
    <source>
        <dbReference type="SAM" id="Coils"/>
    </source>
</evidence>
<feature type="coiled-coil region" evidence="1">
    <location>
        <begin position="140"/>
        <end position="199"/>
    </location>
</feature>
<comment type="caution">
    <text evidence="3">The sequence shown here is derived from an EMBL/GenBank/DDBJ whole genome shotgun (WGS) entry which is preliminary data.</text>
</comment>
<feature type="chain" id="PRO_5035147434" evidence="2">
    <location>
        <begin position="22"/>
        <end position="213"/>
    </location>
</feature>
<accession>A0A8J3D883</accession>
<dbReference type="EMBL" id="BMXF01000001">
    <property type="protein sequence ID" value="GHB64450.1"/>
    <property type="molecule type" value="Genomic_DNA"/>
</dbReference>
<protein>
    <submittedName>
        <fullName evidence="3">Uncharacterized protein</fullName>
    </submittedName>
</protein>
<keyword evidence="2" id="KW-0732">Signal</keyword>
<dbReference type="Proteomes" id="UP000598271">
    <property type="component" value="Unassembled WGS sequence"/>
</dbReference>
<organism evidence="3 4">
    <name type="scientific">Persicitalea jodogahamensis</name>
    <dbReference type="NCBI Taxonomy" id="402147"/>
    <lineage>
        <taxon>Bacteria</taxon>
        <taxon>Pseudomonadati</taxon>
        <taxon>Bacteroidota</taxon>
        <taxon>Cytophagia</taxon>
        <taxon>Cytophagales</taxon>
        <taxon>Spirosomataceae</taxon>
        <taxon>Persicitalea</taxon>
    </lineage>
</organism>
<dbReference type="RefSeq" id="WP_189563966.1">
    <property type="nucleotide sequence ID" value="NZ_BMXF01000001.1"/>
</dbReference>
<dbReference type="AlphaFoldDB" id="A0A8J3D883"/>
<keyword evidence="4" id="KW-1185">Reference proteome</keyword>
<evidence type="ECO:0000256" key="2">
    <source>
        <dbReference type="SAM" id="SignalP"/>
    </source>
</evidence>
<proteinExistence type="predicted"/>
<keyword evidence="1" id="KW-0175">Coiled coil</keyword>
<evidence type="ECO:0000313" key="3">
    <source>
        <dbReference type="EMBL" id="GHB64450.1"/>
    </source>
</evidence>
<reference evidence="3 4" key="1">
    <citation type="journal article" date="2014" name="Int. J. Syst. Evol. Microbiol.">
        <title>Complete genome sequence of Corynebacterium casei LMG S-19264T (=DSM 44701T), isolated from a smear-ripened cheese.</title>
        <authorList>
            <consortium name="US DOE Joint Genome Institute (JGI-PGF)"/>
            <person name="Walter F."/>
            <person name="Albersmeier A."/>
            <person name="Kalinowski J."/>
            <person name="Ruckert C."/>
        </authorList>
    </citation>
    <scope>NUCLEOTIDE SEQUENCE [LARGE SCALE GENOMIC DNA]</scope>
    <source>
        <strain evidence="3 4">KCTC 12866</strain>
    </source>
</reference>
<gene>
    <name evidence="3" type="ORF">GCM10007390_17930</name>
</gene>
<name>A0A8J3D883_9BACT</name>